<comment type="function">
    <text evidence="9">Acts as one of several non-catalytic accessory components of the cytoplasmic dynein 1 complex that are thought to be involved in linking dynein to cargos and to adapter proteins that regulate dynein function. Cytoplasmic dynein 1 acts as a motor for the intracellular retrograde motility of vesicles and organelles along microtubules.</text>
</comment>
<proteinExistence type="inferred from homology"/>
<dbReference type="AlphaFoldDB" id="A0A067RH23"/>
<dbReference type="Gene3D" id="3.30.450.30">
    <property type="entry name" value="Dynein light chain 2a, cytoplasmic"/>
    <property type="match status" value="1"/>
</dbReference>
<gene>
    <name evidence="12" type="ORF">L798_07466</name>
</gene>
<keyword evidence="5 10" id="KW-0493">Microtubule</keyword>
<evidence type="ECO:0000256" key="6">
    <source>
        <dbReference type="ARBA" id="ARBA00023017"/>
    </source>
</evidence>
<dbReference type="GO" id="GO:0045505">
    <property type="term" value="F:dynein intermediate chain binding"/>
    <property type="evidence" value="ECO:0007669"/>
    <property type="project" value="UniProtKB-UniRule"/>
</dbReference>
<evidence type="ECO:0000256" key="5">
    <source>
        <dbReference type="ARBA" id="ARBA00022701"/>
    </source>
</evidence>
<dbReference type="SUPFAM" id="SSF103196">
    <property type="entry name" value="Roadblock/LC7 domain"/>
    <property type="match status" value="1"/>
</dbReference>
<dbReference type="SMART" id="SM00960">
    <property type="entry name" value="Robl_LC7"/>
    <property type="match status" value="1"/>
</dbReference>
<evidence type="ECO:0000259" key="11">
    <source>
        <dbReference type="SMART" id="SM00960"/>
    </source>
</evidence>
<dbReference type="PIRSF" id="PIRSF009998">
    <property type="entry name" value="DLC7"/>
    <property type="match status" value="1"/>
</dbReference>
<evidence type="ECO:0000256" key="1">
    <source>
        <dbReference type="ARBA" id="ARBA00004245"/>
    </source>
</evidence>
<evidence type="ECO:0000256" key="7">
    <source>
        <dbReference type="ARBA" id="ARBA00023175"/>
    </source>
</evidence>
<dbReference type="eggNOG" id="KOG4115">
    <property type="taxonomic scope" value="Eukaryota"/>
</dbReference>
<comment type="similarity">
    <text evidence="2 10">Belongs to the GAMAD family.</text>
</comment>
<keyword evidence="7 10" id="KW-0505">Motor protein</keyword>
<keyword evidence="6 10" id="KW-0243">Dynein</keyword>
<dbReference type="GO" id="GO:0005868">
    <property type="term" value="C:cytoplasmic dynein complex"/>
    <property type="evidence" value="ECO:0007669"/>
    <property type="project" value="UniProtKB-UniRule"/>
</dbReference>
<dbReference type="Pfam" id="PF03259">
    <property type="entry name" value="Robl_LC7"/>
    <property type="match status" value="1"/>
</dbReference>
<name>A0A067RH23_ZOONE</name>
<evidence type="ECO:0000313" key="12">
    <source>
        <dbReference type="EMBL" id="KDR18463.1"/>
    </source>
</evidence>
<dbReference type="OrthoDB" id="9985637at2759"/>
<dbReference type="GO" id="GO:0007018">
    <property type="term" value="P:microtubule-based movement"/>
    <property type="evidence" value="ECO:0007669"/>
    <property type="project" value="UniProtKB-UniRule"/>
</dbReference>
<sequence length="97" mass="10882">MASEVEETMKRIQSHKGVLGTIVVNSEGIPIKTTMDNTTTVQYAGLISQLSDKARSVVRDLDPTNDLTFLRIRSRKHEIMVAPDKEFILIVIQNPTE</sequence>
<dbReference type="GO" id="GO:0005737">
    <property type="term" value="C:cytoplasm"/>
    <property type="evidence" value="ECO:0007669"/>
    <property type="project" value="UniProtKB-UniRule"/>
</dbReference>
<evidence type="ECO:0000256" key="4">
    <source>
        <dbReference type="ARBA" id="ARBA00022490"/>
    </source>
</evidence>
<evidence type="ECO:0000256" key="2">
    <source>
        <dbReference type="ARBA" id="ARBA00007191"/>
    </source>
</evidence>
<evidence type="ECO:0000313" key="13">
    <source>
        <dbReference type="Proteomes" id="UP000027135"/>
    </source>
</evidence>
<feature type="domain" description="Roadblock/LAMTOR2" evidence="11">
    <location>
        <begin position="5"/>
        <end position="93"/>
    </location>
</feature>
<dbReference type="InParanoid" id="A0A067RH23"/>
<reference evidence="12 13" key="1">
    <citation type="journal article" date="2014" name="Nat. Commun.">
        <title>Molecular traces of alternative social organization in a termite genome.</title>
        <authorList>
            <person name="Terrapon N."/>
            <person name="Li C."/>
            <person name="Robertson H.M."/>
            <person name="Ji L."/>
            <person name="Meng X."/>
            <person name="Booth W."/>
            <person name="Chen Z."/>
            <person name="Childers C.P."/>
            <person name="Glastad K.M."/>
            <person name="Gokhale K."/>
            <person name="Gowin J."/>
            <person name="Gronenberg W."/>
            <person name="Hermansen R.A."/>
            <person name="Hu H."/>
            <person name="Hunt B.G."/>
            <person name="Huylmans A.K."/>
            <person name="Khalil S.M."/>
            <person name="Mitchell R.D."/>
            <person name="Munoz-Torres M.C."/>
            <person name="Mustard J.A."/>
            <person name="Pan H."/>
            <person name="Reese J.T."/>
            <person name="Scharf M.E."/>
            <person name="Sun F."/>
            <person name="Vogel H."/>
            <person name="Xiao J."/>
            <person name="Yang W."/>
            <person name="Yang Z."/>
            <person name="Yang Z."/>
            <person name="Zhou J."/>
            <person name="Zhu J."/>
            <person name="Brent C.S."/>
            <person name="Elsik C.G."/>
            <person name="Goodisman M.A."/>
            <person name="Liberles D.A."/>
            <person name="Roe R.M."/>
            <person name="Vargo E.L."/>
            <person name="Vilcinskas A."/>
            <person name="Wang J."/>
            <person name="Bornberg-Bauer E."/>
            <person name="Korb J."/>
            <person name="Zhang G."/>
            <person name="Liebig J."/>
        </authorList>
    </citation>
    <scope>NUCLEOTIDE SEQUENCE [LARGE SCALE GENOMIC DNA]</scope>
    <source>
        <tissue evidence="12">Whole organism</tissue>
    </source>
</reference>
<keyword evidence="3 10" id="KW-0813">Transport</keyword>
<dbReference type="InterPro" id="IPR004942">
    <property type="entry name" value="Roadblock/LAMTOR2_dom"/>
</dbReference>
<protein>
    <recommendedName>
        <fullName evidence="10">Dynein light chain roadblock</fullName>
    </recommendedName>
</protein>
<dbReference type="PANTHER" id="PTHR10779">
    <property type="entry name" value="DYNEIN LIGHT CHAIN ROADBLOCK"/>
    <property type="match status" value="1"/>
</dbReference>
<dbReference type="FunFam" id="3.30.450.30:FF:000002">
    <property type="entry name" value="Dynein light chain roadblock"/>
    <property type="match status" value="1"/>
</dbReference>
<dbReference type="EMBL" id="KK852686">
    <property type="protein sequence ID" value="KDR18463.1"/>
    <property type="molecule type" value="Genomic_DNA"/>
</dbReference>
<keyword evidence="4 10" id="KW-0963">Cytoplasm</keyword>
<organism evidence="12 13">
    <name type="scientific">Zootermopsis nevadensis</name>
    <name type="common">Dampwood termite</name>
    <dbReference type="NCBI Taxonomy" id="136037"/>
    <lineage>
        <taxon>Eukaryota</taxon>
        <taxon>Metazoa</taxon>
        <taxon>Ecdysozoa</taxon>
        <taxon>Arthropoda</taxon>
        <taxon>Hexapoda</taxon>
        <taxon>Insecta</taxon>
        <taxon>Pterygota</taxon>
        <taxon>Neoptera</taxon>
        <taxon>Polyneoptera</taxon>
        <taxon>Dictyoptera</taxon>
        <taxon>Blattodea</taxon>
        <taxon>Blattoidea</taxon>
        <taxon>Termitoidae</taxon>
        <taxon>Termopsidae</taxon>
        <taxon>Zootermopsis</taxon>
    </lineage>
</organism>
<evidence type="ECO:0000256" key="9">
    <source>
        <dbReference type="ARBA" id="ARBA00025362"/>
    </source>
</evidence>
<dbReference type="Proteomes" id="UP000027135">
    <property type="component" value="Unassembled WGS sequence"/>
</dbReference>
<dbReference type="FunCoup" id="A0A067RH23">
    <property type="interactions" value="23"/>
</dbReference>
<evidence type="ECO:0000256" key="3">
    <source>
        <dbReference type="ARBA" id="ARBA00022448"/>
    </source>
</evidence>
<evidence type="ECO:0000256" key="8">
    <source>
        <dbReference type="ARBA" id="ARBA00023212"/>
    </source>
</evidence>
<keyword evidence="8 10" id="KW-0206">Cytoskeleton</keyword>
<accession>A0A067RH23</accession>
<dbReference type="OMA" id="NEIMCAP"/>
<dbReference type="GO" id="GO:0005874">
    <property type="term" value="C:microtubule"/>
    <property type="evidence" value="ECO:0007669"/>
    <property type="project" value="UniProtKB-UniRule"/>
</dbReference>
<comment type="subcellular location">
    <subcellularLocation>
        <location evidence="1 10">Cytoplasm</location>
        <location evidence="1 10">Cytoskeleton</location>
    </subcellularLocation>
</comment>
<evidence type="ECO:0000256" key="10">
    <source>
        <dbReference type="PIRNR" id="PIRNR009998"/>
    </source>
</evidence>
<dbReference type="STRING" id="136037.A0A067RH23"/>
<dbReference type="InterPro" id="IPR016561">
    <property type="entry name" value="DYNLRB1/2"/>
</dbReference>
<keyword evidence="13" id="KW-1185">Reference proteome</keyword>